<sequence>MNPWLRGWWLTVPVLLAGIIVAVGLMATEPRGATDEHHESSSGDSHAESSHADEDPHDKGHGDGHEDEHGARVTRIRAESARRAGIRVETAGPATLTRTVALTGTVQADPNRLAEVRPRYTGLVHTVAARIGDRVAAGDTLAVVESNDSLQRFEVRAPIGGLVVSRDVQVGQVVGDAPLFRIVDTTEVWIQLDVFGRDLARVEEGQVVNIETIDGYRLEGEIDWLSPLVAHGSQSIRARVIAANPEERLRPGQFVTADVVVDRFDVPLAIDRRAIQTMEDRPVVFVREGESFEARNLEPGREDPGRVEVVSGLEAGEEYVVEGSYVIKADLEKASAAHVH</sequence>
<organism evidence="11 12">
    <name type="scientific">Elongatibacter sediminis</name>
    <dbReference type="NCBI Taxonomy" id="3119006"/>
    <lineage>
        <taxon>Bacteria</taxon>
        <taxon>Pseudomonadati</taxon>
        <taxon>Pseudomonadota</taxon>
        <taxon>Gammaproteobacteria</taxon>
        <taxon>Chromatiales</taxon>
        <taxon>Wenzhouxiangellaceae</taxon>
        <taxon>Elongatibacter</taxon>
    </lineage>
</organism>
<dbReference type="PANTHER" id="PTHR30097:SF4">
    <property type="entry name" value="SLR6042 PROTEIN"/>
    <property type="match status" value="1"/>
</dbReference>
<evidence type="ECO:0000256" key="2">
    <source>
        <dbReference type="ARBA" id="ARBA00022448"/>
    </source>
</evidence>
<dbReference type="Proteomes" id="UP001359886">
    <property type="component" value="Unassembled WGS sequence"/>
</dbReference>
<keyword evidence="12" id="KW-1185">Reference proteome</keyword>
<feature type="region of interest" description="Disordered" evidence="6">
    <location>
        <begin position="31"/>
        <end position="71"/>
    </location>
</feature>
<feature type="domain" description="CzcB-like C-terminal circularly permuted SH3-like" evidence="10">
    <location>
        <begin position="268"/>
        <end position="328"/>
    </location>
</feature>
<keyword evidence="2" id="KW-0813">Transport</keyword>
<dbReference type="GO" id="GO:0030288">
    <property type="term" value="C:outer membrane-bounded periplasmic space"/>
    <property type="evidence" value="ECO:0007669"/>
    <property type="project" value="TreeGrafter"/>
</dbReference>
<dbReference type="GO" id="GO:0060003">
    <property type="term" value="P:copper ion export"/>
    <property type="evidence" value="ECO:0007669"/>
    <property type="project" value="TreeGrafter"/>
</dbReference>
<dbReference type="GO" id="GO:0046686">
    <property type="term" value="P:response to cadmium ion"/>
    <property type="evidence" value="ECO:0007669"/>
    <property type="project" value="UniProtKB-KW"/>
</dbReference>
<dbReference type="Pfam" id="PF25975">
    <property type="entry name" value="CzcB_C"/>
    <property type="match status" value="1"/>
</dbReference>
<name>A0AAW9RHR7_9GAMM</name>
<keyword evidence="7" id="KW-0472">Membrane</keyword>
<dbReference type="InterPro" id="IPR058649">
    <property type="entry name" value="CzcB_C"/>
</dbReference>
<evidence type="ECO:0000259" key="8">
    <source>
        <dbReference type="Pfam" id="PF25954"/>
    </source>
</evidence>
<comment type="similarity">
    <text evidence="1">Belongs to the membrane fusion protein (MFP) (TC 8.A.1) family.</text>
</comment>
<evidence type="ECO:0000259" key="9">
    <source>
        <dbReference type="Pfam" id="PF25973"/>
    </source>
</evidence>
<evidence type="ECO:0000313" key="11">
    <source>
        <dbReference type="EMBL" id="MEJ8567216.1"/>
    </source>
</evidence>
<evidence type="ECO:0000256" key="4">
    <source>
        <dbReference type="ARBA" id="ARBA00043263"/>
    </source>
</evidence>
<dbReference type="GO" id="GO:0015679">
    <property type="term" value="P:plasma membrane copper ion transport"/>
    <property type="evidence" value="ECO:0007669"/>
    <property type="project" value="TreeGrafter"/>
</dbReference>
<dbReference type="Pfam" id="PF25954">
    <property type="entry name" value="Beta-barrel_RND_2"/>
    <property type="match status" value="1"/>
</dbReference>
<gene>
    <name evidence="11" type="ORF">V3330_06215</name>
</gene>
<comment type="function">
    <text evidence="5">CzcA and CzcB together would act in zinc efflux nearly as effectively as the complete czc efflux system (CzcABC). The CzcB protein is thought to funnel zinc cations to the CzcA transport protein.</text>
</comment>
<dbReference type="SUPFAM" id="SSF111369">
    <property type="entry name" value="HlyD-like secretion proteins"/>
    <property type="match status" value="1"/>
</dbReference>
<dbReference type="InterPro" id="IPR058792">
    <property type="entry name" value="Beta-barrel_RND_2"/>
</dbReference>
<dbReference type="Gene3D" id="2.40.420.20">
    <property type="match status" value="1"/>
</dbReference>
<feature type="domain" description="CusB-like beta-barrel" evidence="8">
    <location>
        <begin position="187"/>
        <end position="258"/>
    </location>
</feature>
<dbReference type="FunFam" id="2.40.30.170:FF:000010">
    <property type="entry name" value="Efflux RND transporter periplasmic adaptor subunit"/>
    <property type="match status" value="1"/>
</dbReference>
<dbReference type="FunFam" id="2.40.420.20:FF:000006">
    <property type="entry name" value="RND family efflux transporter MFP subunit"/>
    <property type="match status" value="1"/>
</dbReference>
<reference evidence="11 12" key="1">
    <citation type="submission" date="2024-02" db="EMBL/GenBank/DDBJ databases">
        <title>A novel Wenzhouxiangellaceae bacterium, isolated from coastal sediments.</title>
        <authorList>
            <person name="Du Z.-J."/>
            <person name="Ye Y.-Q."/>
            <person name="Zhang X.-Y."/>
        </authorList>
    </citation>
    <scope>NUCLEOTIDE SEQUENCE [LARGE SCALE GENOMIC DNA]</scope>
    <source>
        <strain evidence="11 12">CH-27</strain>
    </source>
</reference>
<dbReference type="PANTHER" id="PTHR30097">
    <property type="entry name" value="CATION EFFLUX SYSTEM PROTEIN CUSB"/>
    <property type="match status" value="1"/>
</dbReference>
<evidence type="ECO:0000313" key="12">
    <source>
        <dbReference type="Proteomes" id="UP001359886"/>
    </source>
</evidence>
<accession>A0AAW9RHR7</accession>
<comment type="caution">
    <text evidence="11">The sequence shown here is derived from an EMBL/GenBank/DDBJ whole genome shotgun (WGS) entry which is preliminary data.</text>
</comment>
<feature type="transmembrane region" description="Helical" evidence="7">
    <location>
        <begin position="7"/>
        <end position="27"/>
    </location>
</feature>
<evidence type="ECO:0000256" key="1">
    <source>
        <dbReference type="ARBA" id="ARBA00009477"/>
    </source>
</evidence>
<evidence type="ECO:0000256" key="3">
    <source>
        <dbReference type="ARBA" id="ARBA00022833"/>
    </source>
</evidence>
<dbReference type="EMBL" id="JAZHOG010000003">
    <property type="protein sequence ID" value="MEJ8567216.1"/>
    <property type="molecule type" value="Genomic_DNA"/>
</dbReference>
<dbReference type="Pfam" id="PF25973">
    <property type="entry name" value="BSH_CzcB"/>
    <property type="match status" value="1"/>
</dbReference>
<dbReference type="InterPro" id="IPR058647">
    <property type="entry name" value="BSH_CzcB-like"/>
</dbReference>
<evidence type="ECO:0000259" key="10">
    <source>
        <dbReference type="Pfam" id="PF25975"/>
    </source>
</evidence>
<feature type="domain" description="CzcB-like barrel-sandwich hybrid" evidence="9">
    <location>
        <begin position="112"/>
        <end position="184"/>
    </location>
</feature>
<protein>
    <submittedName>
        <fullName evidence="11">Efflux RND transporter periplasmic adaptor subunit</fullName>
    </submittedName>
</protein>
<evidence type="ECO:0000256" key="5">
    <source>
        <dbReference type="ARBA" id="ARBA00058766"/>
    </source>
</evidence>
<dbReference type="RefSeq" id="WP_354694530.1">
    <property type="nucleotide sequence ID" value="NZ_JAZHOG010000003.1"/>
</dbReference>
<dbReference type="InterPro" id="IPR051909">
    <property type="entry name" value="MFP_Cation_Efflux"/>
</dbReference>
<proteinExistence type="inferred from homology"/>
<keyword evidence="7" id="KW-0812">Transmembrane</keyword>
<evidence type="ECO:0000256" key="6">
    <source>
        <dbReference type="SAM" id="MobiDB-lite"/>
    </source>
</evidence>
<feature type="compositionally biased region" description="Basic and acidic residues" evidence="6">
    <location>
        <begin position="32"/>
        <end position="71"/>
    </location>
</feature>
<keyword evidence="3" id="KW-0862">Zinc</keyword>
<dbReference type="Gene3D" id="2.40.30.170">
    <property type="match status" value="1"/>
</dbReference>
<keyword evidence="4" id="KW-0105">Cadmium resistance</keyword>
<evidence type="ECO:0000256" key="7">
    <source>
        <dbReference type="SAM" id="Phobius"/>
    </source>
</evidence>
<keyword evidence="7" id="KW-1133">Transmembrane helix</keyword>
<dbReference type="GO" id="GO:0046914">
    <property type="term" value="F:transition metal ion binding"/>
    <property type="evidence" value="ECO:0007669"/>
    <property type="project" value="TreeGrafter"/>
</dbReference>
<dbReference type="AlphaFoldDB" id="A0AAW9RHR7"/>
<dbReference type="Gene3D" id="2.40.50.100">
    <property type="match status" value="1"/>
</dbReference>